<dbReference type="RefSeq" id="WP_011075344.1">
    <property type="nucleotide sequence ID" value="NZ_GG700688.1"/>
</dbReference>
<dbReference type="EMBL" id="BA000035">
    <property type="protein sequence ID" value="BAC18022.1"/>
    <property type="molecule type" value="Genomic_DNA"/>
</dbReference>
<dbReference type="KEGG" id="cef:CE1212"/>
<keyword evidence="1" id="KW-0812">Transmembrane</keyword>
<feature type="transmembrane region" description="Helical" evidence="1">
    <location>
        <begin position="80"/>
        <end position="98"/>
    </location>
</feature>
<evidence type="ECO:0000256" key="1">
    <source>
        <dbReference type="SAM" id="Phobius"/>
    </source>
</evidence>
<evidence type="ECO:0000313" key="3">
    <source>
        <dbReference type="Proteomes" id="UP000001409"/>
    </source>
</evidence>
<organism evidence="2 3">
    <name type="scientific">Corynebacterium efficiens (strain DSM 44549 / YS-314 / AJ 12310 / JCM 11189 / NBRC 100395)</name>
    <dbReference type="NCBI Taxonomy" id="196164"/>
    <lineage>
        <taxon>Bacteria</taxon>
        <taxon>Bacillati</taxon>
        <taxon>Actinomycetota</taxon>
        <taxon>Actinomycetes</taxon>
        <taxon>Mycobacteriales</taxon>
        <taxon>Corynebacteriaceae</taxon>
        <taxon>Corynebacterium</taxon>
    </lineage>
</organism>
<feature type="transmembrane region" description="Helical" evidence="1">
    <location>
        <begin position="14"/>
        <end position="36"/>
    </location>
</feature>
<keyword evidence="1" id="KW-0472">Membrane</keyword>
<dbReference type="AlphaFoldDB" id="Q8FQA9"/>
<protein>
    <recommendedName>
        <fullName evidence="4">Integral membrane protein</fullName>
    </recommendedName>
</protein>
<evidence type="ECO:0008006" key="4">
    <source>
        <dbReference type="Google" id="ProtNLM"/>
    </source>
</evidence>
<sequence length="115" mass="12833">MSQNTFWWNGSMELLPGLGILIVGSMMAIGTTLYLARWNPFMRLPVFVGNPEDYPFGPYVGRAMGFMFLLMGGAVLYMPINIWGVFLMVLAAIPALMLSRDHNRRLDGDFGPEVA</sequence>
<accession>Q8FQA9</accession>
<evidence type="ECO:0000313" key="2">
    <source>
        <dbReference type="EMBL" id="BAC18022.1"/>
    </source>
</evidence>
<dbReference type="Proteomes" id="UP000001409">
    <property type="component" value="Chromosome"/>
</dbReference>
<dbReference type="HOGENOM" id="CLU_2104877_0_0_11"/>
<dbReference type="STRING" id="196164.gene:10741620"/>
<proteinExistence type="predicted"/>
<name>Q8FQA9_COREF</name>
<keyword evidence="1" id="KW-1133">Transmembrane helix</keyword>
<reference evidence="2 3" key="1">
    <citation type="journal article" date="2003" name="Genome Res.">
        <title>Comparative complete genome sequence analysis of the amino acid replacements responsible for the thermostability of Corynebacterium efficiens.</title>
        <authorList>
            <person name="Nishio Y."/>
            <person name="Nakamura Y."/>
            <person name="Kawarabayasi Y."/>
            <person name="Usuda Y."/>
            <person name="Kimura E."/>
            <person name="Sugimoto S."/>
            <person name="Matsui K."/>
            <person name="Yamagishi A."/>
            <person name="Kikuchi H."/>
            <person name="Ikeo K."/>
            <person name="Gojobori T."/>
        </authorList>
    </citation>
    <scope>NUCLEOTIDE SEQUENCE [LARGE SCALE GENOMIC DNA]</scope>
    <source>
        <strain evidence="3">DSM 44549 / YS-314 / AJ 12310 / JCM 11189 / NBRC 100395</strain>
    </source>
</reference>
<keyword evidence="3" id="KW-1185">Reference proteome</keyword>